<keyword evidence="7" id="KW-0472">Membrane</keyword>
<feature type="transmembrane region" description="Helical" evidence="7">
    <location>
        <begin position="131"/>
        <end position="151"/>
    </location>
</feature>
<feature type="transmembrane region" description="Helical" evidence="7">
    <location>
        <begin position="273"/>
        <end position="298"/>
    </location>
</feature>
<evidence type="ECO:0000256" key="7">
    <source>
        <dbReference type="SAM" id="Phobius"/>
    </source>
</evidence>
<keyword evidence="5" id="KW-0408">Iron</keyword>
<dbReference type="GO" id="GO:0016491">
    <property type="term" value="F:oxidoreductase activity"/>
    <property type="evidence" value="ECO:0007669"/>
    <property type="project" value="UniProtKB-ARBA"/>
</dbReference>
<dbReference type="SUPFAM" id="SSF54862">
    <property type="entry name" value="4Fe-4S ferredoxins"/>
    <property type="match status" value="1"/>
</dbReference>
<reference evidence="9 10" key="1">
    <citation type="submission" date="2019-10" db="EMBL/GenBank/DDBJ databases">
        <title>Genome Sequences from Six Type Strain Members of the Archaeal Family Sulfolobaceae: Acidianus ambivalens, Acidianus infernus, Metallosphaera prunae, Stygiolobus azoricus, Sulfolobus metallicus, and Sulfurisphaera ohwakuensis.</title>
        <authorList>
            <person name="Counts J.A."/>
            <person name="Kelly R.M."/>
        </authorList>
    </citation>
    <scope>NUCLEOTIDE SEQUENCE [LARGE SCALE GENOMIC DNA]</scope>
    <source>
        <strain evidence="9 10">DSM 3191</strain>
    </source>
</reference>
<feature type="transmembrane region" description="Helical" evidence="7">
    <location>
        <begin position="96"/>
        <end position="116"/>
    </location>
</feature>
<keyword evidence="3" id="KW-0479">Metal-binding</keyword>
<keyword evidence="7" id="KW-1133">Transmembrane helix</keyword>
<name>A0A6A9QHJ2_ACIIN</name>
<dbReference type="PANTHER" id="PTHR30176">
    <property type="entry name" value="FERREDOXIN-TYPE PROTEIN NAPH"/>
    <property type="match status" value="1"/>
</dbReference>
<evidence type="ECO:0000256" key="4">
    <source>
        <dbReference type="ARBA" id="ARBA00022982"/>
    </source>
</evidence>
<dbReference type="InterPro" id="IPR017900">
    <property type="entry name" value="4Fe4S_Fe_S_CS"/>
</dbReference>
<accession>A0A6A9QHJ2</accession>
<keyword evidence="2" id="KW-0004">4Fe-4S</keyword>
<dbReference type="InterPro" id="IPR051684">
    <property type="entry name" value="Electron_Trans/Redox"/>
</dbReference>
<dbReference type="Proteomes" id="UP000440125">
    <property type="component" value="Unassembled WGS sequence"/>
</dbReference>
<evidence type="ECO:0000256" key="6">
    <source>
        <dbReference type="ARBA" id="ARBA00023014"/>
    </source>
</evidence>
<feature type="transmembrane region" description="Helical" evidence="7">
    <location>
        <begin position="158"/>
        <end position="177"/>
    </location>
</feature>
<sequence length="658" mass="75142">MNYLQLAILVYIIGMMTADFIILYYLLRRPIVNKKAIFFVSSVLLYMSVEAVDISYILFSHGSIIIEPVSLIIASIPIILSTMMKNSITRWREDKTSALTLALTIVADEIAMGYAYSEAFGPHINPLIDSVSNIAFGVMMLADSIFFLALSPRKIEELALFTFASSMAFMPNIFFTFSAYTELVGSLIASIIMIVNIITLYLIESRKLTFNAQLLSISLGFFDFVMMLSLSIYATSKDLYTISLTMIASMVWYFTLVLYRFKDVKIKLGLKYPLVFVIFINFAELTMGFGESVLGFRITNNLWMPSMMSMHSKSMDPMHMHMLMWSPTSNPWWWIFPTDPWSMTSMAYKQAMMATHNILFAGFWASYMLIMMTTMMPFYVVMMGAEMSYLVYERFKTAKNSNVKSWAVAILVGIPLFVWLLPYYTQTYIFGMSGMLSHINPEFAPTLLSLTLSLVAIALASTLFGRRAYCNLVCMSAHMWTNIYYDQFKPKKSSKIWEYIRWISLSIMIIVFTYVFLIYLGIAKNPSIGTLQIPLLDFYGMFTLNYVWWFFFFLTPVFGTYSCARQGWCGFGNFVGLFNKILFKIKADSVDTCKSCKTVQCESACPVKIPIRTDVLSKGYTNRISCVGCGDCVEACPYNNLEIIDIRNAFRSEKARTS</sequence>
<feature type="transmembrane region" description="Helical" evidence="7">
    <location>
        <begin position="546"/>
        <end position="564"/>
    </location>
</feature>
<evidence type="ECO:0000256" key="3">
    <source>
        <dbReference type="ARBA" id="ARBA00022723"/>
    </source>
</evidence>
<dbReference type="GO" id="GO:0005886">
    <property type="term" value="C:plasma membrane"/>
    <property type="evidence" value="ECO:0007669"/>
    <property type="project" value="TreeGrafter"/>
</dbReference>
<dbReference type="GO" id="GO:0046872">
    <property type="term" value="F:metal ion binding"/>
    <property type="evidence" value="ECO:0007669"/>
    <property type="project" value="UniProtKB-KW"/>
</dbReference>
<protein>
    <submittedName>
        <fullName evidence="9">4Fe-4S ferredoxin</fullName>
    </submittedName>
</protein>
<evidence type="ECO:0000313" key="10">
    <source>
        <dbReference type="Proteomes" id="UP000440125"/>
    </source>
</evidence>
<dbReference type="PROSITE" id="PS51379">
    <property type="entry name" value="4FE4S_FER_2"/>
    <property type="match status" value="2"/>
</dbReference>
<feature type="transmembrane region" description="Helical" evidence="7">
    <location>
        <begin position="358"/>
        <end position="382"/>
    </location>
</feature>
<dbReference type="GO" id="GO:0051539">
    <property type="term" value="F:4 iron, 4 sulfur cluster binding"/>
    <property type="evidence" value="ECO:0007669"/>
    <property type="project" value="UniProtKB-KW"/>
</dbReference>
<keyword evidence="1" id="KW-0813">Transport</keyword>
<dbReference type="PROSITE" id="PS00198">
    <property type="entry name" value="4FE4S_FER_1"/>
    <property type="match status" value="1"/>
</dbReference>
<feature type="transmembrane region" description="Helical" evidence="7">
    <location>
        <begin position="36"/>
        <end position="59"/>
    </location>
</feature>
<comment type="caution">
    <text evidence="9">The sequence shown here is derived from an EMBL/GenBank/DDBJ whole genome shotgun (WGS) entry which is preliminary data.</text>
</comment>
<dbReference type="AlphaFoldDB" id="A0A6A9QHJ2"/>
<keyword evidence="6" id="KW-0411">Iron-sulfur</keyword>
<feature type="transmembrane region" description="Helical" evidence="7">
    <location>
        <begin position="240"/>
        <end position="261"/>
    </location>
</feature>
<feature type="transmembrane region" description="Helical" evidence="7">
    <location>
        <begin position="444"/>
        <end position="465"/>
    </location>
</feature>
<feature type="transmembrane region" description="Helical" evidence="7">
    <location>
        <begin position="65"/>
        <end position="84"/>
    </location>
</feature>
<keyword evidence="10" id="KW-1185">Reference proteome</keyword>
<feature type="transmembrane region" description="Helical" evidence="7">
    <location>
        <begin position="183"/>
        <end position="202"/>
    </location>
</feature>
<dbReference type="RefSeq" id="WP_155863767.1">
    <property type="nucleotide sequence ID" value="NZ_WFIY01000004.1"/>
</dbReference>
<feature type="domain" description="4Fe-4S ferredoxin-type" evidence="8">
    <location>
        <begin position="583"/>
        <end position="615"/>
    </location>
</feature>
<proteinExistence type="predicted"/>
<feature type="transmembrane region" description="Helical" evidence="7">
    <location>
        <begin position="6"/>
        <end position="27"/>
    </location>
</feature>
<dbReference type="Gene3D" id="3.30.70.20">
    <property type="match status" value="1"/>
</dbReference>
<keyword evidence="4" id="KW-0249">Electron transport</keyword>
<feature type="domain" description="4Fe-4S ferredoxin-type" evidence="8">
    <location>
        <begin position="617"/>
        <end position="646"/>
    </location>
</feature>
<dbReference type="OrthoDB" id="2837at2157"/>
<evidence type="ECO:0000313" key="9">
    <source>
        <dbReference type="EMBL" id="MUM65283.1"/>
    </source>
</evidence>
<evidence type="ECO:0000259" key="8">
    <source>
        <dbReference type="PROSITE" id="PS51379"/>
    </source>
</evidence>
<keyword evidence="7" id="KW-0812">Transmembrane</keyword>
<feature type="transmembrane region" description="Helical" evidence="7">
    <location>
        <begin position="499"/>
        <end position="522"/>
    </location>
</feature>
<evidence type="ECO:0000256" key="5">
    <source>
        <dbReference type="ARBA" id="ARBA00023004"/>
    </source>
</evidence>
<dbReference type="EMBL" id="WFIY01000004">
    <property type="protein sequence ID" value="MUM65283.1"/>
    <property type="molecule type" value="Genomic_DNA"/>
</dbReference>
<dbReference type="InterPro" id="IPR017896">
    <property type="entry name" value="4Fe4S_Fe-S-bd"/>
</dbReference>
<feature type="transmembrane region" description="Helical" evidence="7">
    <location>
        <begin position="403"/>
        <end position="424"/>
    </location>
</feature>
<evidence type="ECO:0000256" key="1">
    <source>
        <dbReference type="ARBA" id="ARBA00022448"/>
    </source>
</evidence>
<dbReference type="Pfam" id="PF00037">
    <property type="entry name" value="Fer4"/>
    <property type="match status" value="1"/>
</dbReference>
<organism evidence="9 10">
    <name type="scientific">Acidianus infernus</name>
    <dbReference type="NCBI Taxonomy" id="12915"/>
    <lineage>
        <taxon>Archaea</taxon>
        <taxon>Thermoproteota</taxon>
        <taxon>Thermoprotei</taxon>
        <taxon>Sulfolobales</taxon>
        <taxon>Sulfolobaceae</taxon>
        <taxon>Acidianus</taxon>
    </lineage>
</organism>
<feature type="transmembrane region" description="Helical" evidence="7">
    <location>
        <begin position="214"/>
        <end position="234"/>
    </location>
</feature>
<gene>
    <name evidence="9" type="ORF">D1867_08540</name>
</gene>
<evidence type="ECO:0000256" key="2">
    <source>
        <dbReference type="ARBA" id="ARBA00022485"/>
    </source>
</evidence>
<dbReference type="PANTHER" id="PTHR30176:SF3">
    <property type="entry name" value="FERREDOXIN-TYPE PROTEIN NAPH"/>
    <property type="match status" value="1"/>
</dbReference>